<dbReference type="Proteomes" id="UP001281656">
    <property type="component" value="Unassembled WGS sequence"/>
</dbReference>
<dbReference type="NCBIfam" id="NF009402">
    <property type="entry name" value="PRK12767.1-1"/>
    <property type="match status" value="1"/>
</dbReference>
<feature type="domain" description="ATP-grasp" evidence="2">
    <location>
        <begin position="121"/>
        <end position="296"/>
    </location>
</feature>
<name>A0ABU4JQY6_9CLOT</name>
<keyword evidence="1" id="KW-0547">Nucleotide-binding</keyword>
<dbReference type="PROSITE" id="PS50975">
    <property type="entry name" value="ATP_GRASP"/>
    <property type="match status" value="1"/>
</dbReference>
<dbReference type="SUPFAM" id="SSF56059">
    <property type="entry name" value="Glutathione synthetase ATP-binding domain-like"/>
    <property type="match status" value="1"/>
</dbReference>
<keyword evidence="1" id="KW-0067">ATP-binding</keyword>
<dbReference type="InterPro" id="IPR011761">
    <property type="entry name" value="ATP-grasp"/>
</dbReference>
<dbReference type="PANTHER" id="PTHR21621:SF0">
    <property type="entry name" value="BETA-CITRYLGLUTAMATE SYNTHASE B-RELATED"/>
    <property type="match status" value="1"/>
</dbReference>
<dbReference type="EMBL" id="JARUJP010000004">
    <property type="protein sequence ID" value="MDW8800544.1"/>
    <property type="molecule type" value="Genomic_DNA"/>
</dbReference>
<dbReference type="Pfam" id="PF02655">
    <property type="entry name" value="ATP-grasp_3"/>
    <property type="match status" value="1"/>
</dbReference>
<evidence type="ECO:0000313" key="3">
    <source>
        <dbReference type="EMBL" id="MDW8800544.1"/>
    </source>
</evidence>
<comment type="caution">
    <text evidence="3">The sequence shown here is derived from an EMBL/GenBank/DDBJ whole genome shotgun (WGS) entry which is preliminary data.</text>
</comment>
<keyword evidence="4" id="KW-1185">Reference proteome</keyword>
<proteinExistence type="predicted"/>
<dbReference type="RefSeq" id="WP_318797034.1">
    <property type="nucleotide sequence ID" value="NZ_JARUJP010000004.1"/>
</dbReference>
<dbReference type="InterPro" id="IPR003806">
    <property type="entry name" value="ATP-grasp_PylC-type"/>
</dbReference>
<gene>
    <name evidence="3" type="ORF">P8V03_05175</name>
</gene>
<dbReference type="Gene3D" id="3.30.470.20">
    <property type="entry name" value="ATP-grasp fold, B domain"/>
    <property type="match status" value="1"/>
</dbReference>
<evidence type="ECO:0000313" key="4">
    <source>
        <dbReference type="Proteomes" id="UP001281656"/>
    </source>
</evidence>
<evidence type="ECO:0000259" key="2">
    <source>
        <dbReference type="PROSITE" id="PS50975"/>
    </source>
</evidence>
<dbReference type="PANTHER" id="PTHR21621">
    <property type="entry name" value="RIBOSOMAL PROTEIN S6 MODIFICATION PROTEIN"/>
    <property type="match status" value="1"/>
</dbReference>
<evidence type="ECO:0000256" key="1">
    <source>
        <dbReference type="PROSITE-ProRule" id="PRU00409"/>
    </source>
</evidence>
<accession>A0ABU4JQY6</accession>
<protein>
    <submittedName>
        <fullName evidence="3">ATP-grasp domain-containing protein</fullName>
    </submittedName>
</protein>
<sequence>MKQYKALVTSIGGDLGQAVCKALCRSNYNIKIFGTDCRNYEPHPLFCNLFQTIPKAKDSTYPEFINRFITENSIDLVYICSEQELLYISDHFLEIDEEIRPRIVMPSPGIINICRDKLKTVQFLKNNHFPYPHSILYNSSVSVDMLLKDFNYPFIVKKLSSSGSKDFYMVRDILDFKSIKNLDSSYMLQEYITGLEYTNGVYRDPFNNETYVITLERTLKDGVSSEVKVVFDKDIEELCKSVARILNLSGSINIQLRKQKDSAPVIFEINPRYSSTAFIRSNFGFNDVIYAFENVILKKAIDKPNIKSGKAFRYLEEYYKFD</sequence>
<reference evidence="3 4" key="1">
    <citation type="submission" date="2023-04" db="EMBL/GenBank/DDBJ databases">
        <title>Clostridium tannerae sp. nov., isolated from the fecal material of an alpaca.</title>
        <authorList>
            <person name="Miller S."/>
            <person name="Hendry M."/>
            <person name="King J."/>
            <person name="Sankaranarayanan K."/>
            <person name="Lawson P.A."/>
        </authorList>
    </citation>
    <scope>NUCLEOTIDE SEQUENCE [LARGE SCALE GENOMIC DNA]</scope>
    <source>
        <strain evidence="3 4">A1-XYC3</strain>
    </source>
</reference>
<organism evidence="3 4">
    <name type="scientific">Clostridium tanneri</name>
    <dbReference type="NCBI Taxonomy" id="3037988"/>
    <lineage>
        <taxon>Bacteria</taxon>
        <taxon>Bacillati</taxon>
        <taxon>Bacillota</taxon>
        <taxon>Clostridia</taxon>
        <taxon>Eubacteriales</taxon>
        <taxon>Clostridiaceae</taxon>
        <taxon>Clostridium</taxon>
    </lineage>
</organism>
<dbReference type="Gene3D" id="3.40.50.20">
    <property type="match status" value="1"/>
</dbReference>